<dbReference type="InterPro" id="IPR017850">
    <property type="entry name" value="Alkaline_phosphatase_core_sf"/>
</dbReference>
<name>A0ABS8NLX3_9BACT</name>
<proteinExistence type="inferred from homology"/>
<evidence type="ECO:0000259" key="3">
    <source>
        <dbReference type="Pfam" id="PF00884"/>
    </source>
</evidence>
<keyword evidence="5" id="KW-1185">Reference proteome</keyword>
<keyword evidence="2" id="KW-0378">Hydrolase</keyword>
<dbReference type="PANTHER" id="PTHR42693">
    <property type="entry name" value="ARYLSULFATASE FAMILY MEMBER"/>
    <property type="match status" value="1"/>
</dbReference>
<evidence type="ECO:0000256" key="2">
    <source>
        <dbReference type="ARBA" id="ARBA00022801"/>
    </source>
</evidence>
<dbReference type="CDD" id="cd16025">
    <property type="entry name" value="PAS_like"/>
    <property type="match status" value="1"/>
</dbReference>
<evidence type="ECO:0000313" key="4">
    <source>
        <dbReference type="EMBL" id="MCC9644555.1"/>
    </source>
</evidence>
<dbReference type="Gene3D" id="3.30.1120.10">
    <property type="match status" value="1"/>
</dbReference>
<comment type="similarity">
    <text evidence="1">Belongs to the sulfatase family.</text>
</comment>
<dbReference type="SUPFAM" id="SSF53649">
    <property type="entry name" value="Alkaline phosphatase-like"/>
    <property type="match status" value="1"/>
</dbReference>
<dbReference type="PANTHER" id="PTHR42693:SF53">
    <property type="entry name" value="ENDO-4-O-SULFATASE"/>
    <property type="match status" value="1"/>
</dbReference>
<dbReference type="Proteomes" id="UP001430306">
    <property type="component" value="Unassembled WGS sequence"/>
</dbReference>
<reference evidence="4" key="1">
    <citation type="submission" date="2021-11" db="EMBL/GenBank/DDBJ databases">
        <title>Genome sequence.</title>
        <authorList>
            <person name="Sun Q."/>
        </authorList>
    </citation>
    <scope>NUCLEOTIDE SEQUENCE</scope>
    <source>
        <strain evidence="4">JC740</strain>
    </source>
</reference>
<dbReference type="Gene3D" id="3.40.720.10">
    <property type="entry name" value="Alkaline Phosphatase, subunit A"/>
    <property type="match status" value="1"/>
</dbReference>
<sequence length="544" mass="60814">MKLHSICAPWLMVLVVSVLGLGNTWAASPQPPNIVLVLVDDMGFSDLGCYGSEIETPNIDALATNGLRFTQFYNSGRCCPTRASLMTGLHPHQVGIGHMTAPPNQPYEGPPAYQGHLNETCTTIPEVLRGDGYHTFMTGKWHLGHADKGDWPMQRGFDRFYGGISGAFNYFKPGGDRGMTDGNQDVTTEDDFYATDAFTEIASDYIKEATSKDDKPFFLYLAYNSPHWPLNAKVKDFEKYRGKYRGGWDAVMAARQQKQRELGLFESDVEAAPHVGPDWASLTDKQRDDLDAIMAAYAGCIDNIDQNIGKLVTHLKSIGQYDNTLILFLSDNGACQEGGKLGFGSEDMVRNPPLETTNGVRLGLAWANACNTPFRLYKHFLHEGGANTPFIAHWPAGIPQSRHNTFVRQPAYLPDVMATCVELAAATMPDDVPPCEGVSFASVLTGGEEIASQPIHAQPMFFEHEGNAMMRAGDWKLVREYKKPWELYNLSEDRTELNDLSTAQSQRRDRMIAAWEDWATKTEVMFPERFNMYQHLKEQKKKKK</sequence>
<evidence type="ECO:0000256" key="1">
    <source>
        <dbReference type="ARBA" id="ARBA00008779"/>
    </source>
</evidence>
<gene>
    <name evidence="4" type="ORF">LOC71_19960</name>
</gene>
<organism evidence="4 5">
    <name type="scientific">Rhodopirellula halodulae</name>
    <dbReference type="NCBI Taxonomy" id="2894198"/>
    <lineage>
        <taxon>Bacteria</taxon>
        <taxon>Pseudomonadati</taxon>
        <taxon>Planctomycetota</taxon>
        <taxon>Planctomycetia</taxon>
        <taxon>Pirellulales</taxon>
        <taxon>Pirellulaceae</taxon>
        <taxon>Rhodopirellula</taxon>
    </lineage>
</organism>
<dbReference type="InterPro" id="IPR000917">
    <property type="entry name" value="Sulfatase_N"/>
</dbReference>
<evidence type="ECO:0000313" key="5">
    <source>
        <dbReference type="Proteomes" id="UP001430306"/>
    </source>
</evidence>
<dbReference type="RefSeq" id="WP_230276275.1">
    <property type="nucleotide sequence ID" value="NZ_JAJKFW010000057.1"/>
</dbReference>
<comment type="caution">
    <text evidence="4">The sequence shown here is derived from an EMBL/GenBank/DDBJ whole genome shotgun (WGS) entry which is preliminary data.</text>
</comment>
<dbReference type="InterPro" id="IPR050738">
    <property type="entry name" value="Sulfatase"/>
</dbReference>
<dbReference type="Pfam" id="PF00884">
    <property type="entry name" value="Sulfatase"/>
    <property type="match status" value="1"/>
</dbReference>
<protein>
    <submittedName>
        <fullName evidence="4">Arylsulfatase</fullName>
    </submittedName>
</protein>
<feature type="domain" description="Sulfatase N-terminal" evidence="3">
    <location>
        <begin position="32"/>
        <end position="418"/>
    </location>
</feature>
<dbReference type="EMBL" id="JAJKFW010000057">
    <property type="protein sequence ID" value="MCC9644555.1"/>
    <property type="molecule type" value="Genomic_DNA"/>
</dbReference>
<accession>A0ABS8NLX3</accession>